<organism evidence="3 4">
    <name type="scientific">Aureibacter tunicatorum</name>
    <dbReference type="NCBI Taxonomy" id="866807"/>
    <lineage>
        <taxon>Bacteria</taxon>
        <taxon>Pseudomonadati</taxon>
        <taxon>Bacteroidota</taxon>
        <taxon>Cytophagia</taxon>
        <taxon>Cytophagales</taxon>
        <taxon>Persicobacteraceae</taxon>
        <taxon>Aureibacter</taxon>
    </lineage>
</organism>
<keyword evidence="4" id="KW-1185">Reference proteome</keyword>
<evidence type="ECO:0000256" key="1">
    <source>
        <dbReference type="SAM" id="SignalP"/>
    </source>
</evidence>
<evidence type="ECO:0000259" key="2">
    <source>
        <dbReference type="Pfam" id="PF13568"/>
    </source>
</evidence>
<dbReference type="Pfam" id="PF13568">
    <property type="entry name" value="OMP_b-brl_2"/>
    <property type="match status" value="1"/>
</dbReference>
<feature type="domain" description="Outer membrane protein beta-barrel" evidence="2">
    <location>
        <begin position="46"/>
        <end position="223"/>
    </location>
</feature>
<protein>
    <recommendedName>
        <fullName evidence="2">Outer membrane protein beta-barrel domain-containing protein</fullName>
    </recommendedName>
</protein>
<proteinExistence type="predicted"/>
<gene>
    <name evidence="3" type="ORF">HNQ88_000650</name>
</gene>
<evidence type="ECO:0000313" key="3">
    <source>
        <dbReference type="EMBL" id="MDR6237674.1"/>
    </source>
</evidence>
<comment type="caution">
    <text evidence="3">The sequence shown here is derived from an EMBL/GenBank/DDBJ whole genome shotgun (WGS) entry which is preliminary data.</text>
</comment>
<feature type="chain" id="PRO_5042209930" description="Outer membrane protein beta-barrel domain-containing protein" evidence="1">
    <location>
        <begin position="21"/>
        <end position="246"/>
    </location>
</feature>
<name>A0AAE3XKH8_9BACT</name>
<dbReference type="AlphaFoldDB" id="A0AAE3XKH8"/>
<feature type="signal peptide" evidence="1">
    <location>
        <begin position="1"/>
        <end position="20"/>
    </location>
</feature>
<keyword evidence="1" id="KW-0732">Signal</keyword>
<dbReference type="InterPro" id="IPR025665">
    <property type="entry name" value="Beta-barrel_OMP_2"/>
</dbReference>
<accession>A0AAE3XKH8</accession>
<sequence>MKRIFLAIALVLSLVTFGFGQDVEGTSEKTINEKLGMPNLPGDFLVEFGWNFINNKPSDFNYDFWNSRSFNVAYLYEIPLAGKSSKFSFHPGLAISVESLGMGTNQTLGLNSGGDTEFISISGSDYGSVRKSLVRATYLDIPLEFRYSTRGYNNPKGFKVAVGGKFGYLVGAKTKIKHNQDGQTKIEKKKERFNISEFRYGIYGRVGFGWINVFYYQNLNSFFDTGKVVGGTDMSTSEVGLSFSLF</sequence>
<evidence type="ECO:0000313" key="4">
    <source>
        <dbReference type="Proteomes" id="UP001185092"/>
    </source>
</evidence>
<reference evidence="3" key="1">
    <citation type="submission" date="2023-07" db="EMBL/GenBank/DDBJ databases">
        <title>Genomic Encyclopedia of Type Strains, Phase IV (KMG-IV): sequencing the most valuable type-strain genomes for metagenomic binning, comparative biology and taxonomic classification.</title>
        <authorList>
            <person name="Goeker M."/>
        </authorList>
    </citation>
    <scope>NUCLEOTIDE SEQUENCE</scope>
    <source>
        <strain evidence="3">DSM 26174</strain>
    </source>
</reference>
<dbReference type="RefSeq" id="WP_309937140.1">
    <property type="nucleotide sequence ID" value="NZ_AP025305.1"/>
</dbReference>
<dbReference type="Proteomes" id="UP001185092">
    <property type="component" value="Unassembled WGS sequence"/>
</dbReference>
<dbReference type="EMBL" id="JAVDQD010000001">
    <property type="protein sequence ID" value="MDR6237674.1"/>
    <property type="molecule type" value="Genomic_DNA"/>
</dbReference>